<organism evidence="1 2">
    <name type="scientific">Coemansia erecta</name>
    <dbReference type="NCBI Taxonomy" id="147472"/>
    <lineage>
        <taxon>Eukaryota</taxon>
        <taxon>Fungi</taxon>
        <taxon>Fungi incertae sedis</taxon>
        <taxon>Zoopagomycota</taxon>
        <taxon>Kickxellomycotina</taxon>
        <taxon>Kickxellomycetes</taxon>
        <taxon>Kickxellales</taxon>
        <taxon>Kickxellaceae</taxon>
        <taxon>Coemansia</taxon>
    </lineage>
</organism>
<dbReference type="OrthoDB" id="414463at2759"/>
<dbReference type="Pfam" id="PF03641">
    <property type="entry name" value="Lysine_decarbox"/>
    <property type="match status" value="1"/>
</dbReference>
<dbReference type="NCBIfam" id="TIGR00730">
    <property type="entry name" value="Rossman fold protein, TIGR00730 family"/>
    <property type="match status" value="1"/>
</dbReference>
<accession>A0A9W7Y3Z2</accession>
<dbReference type="PANTHER" id="PTHR31223">
    <property type="entry name" value="LOG FAMILY PROTEIN YJL055W"/>
    <property type="match status" value="1"/>
</dbReference>
<dbReference type="Gene3D" id="3.40.50.450">
    <property type="match status" value="1"/>
</dbReference>
<comment type="caution">
    <text evidence="1">The sequence shown here is derived from an EMBL/GenBank/DDBJ whole genome shotgun (WGS) entry which is preliminary data.</text>
</comment>
<evidence type="ECO:0008006" key="3">
    <source>
        <dbReference type="Google" id="ProtNLM"/>
    </source>
</evidence>
<dbReference type="InterPro" id="IPR005269">
    <property type="entry name" value="LOG"/>
</dbReference>
<sequence length="187" mass="19824">MSNTSTSSKLVSVFCAARDVTNTIYTEAATELGVELTKANYGLIYGGGSHGLMGCVARSVNESSGDVISVVPEALTKIDTGVSFGSKVIVESIAERKKMVCERAVAFVAMPGGFGVMDELFEVITLKTIGMHSKPIVVVNTDGFFDEIKAFIDKAANKGFVDEDKQNVVVFCSTPKEAVEAIATHKA</sequence>
<keyword evidence="2" id="KW-1185">Reference proteome</keyword>
<dbReference type="Proteomes" id="UP001149813">
    <property type="component" value="Unassembled WGS sequence"/>
</dbReference>
<protein>
    <recommendedName>
        <fullName evidence="3">Cytokinin riboside 5'-monophosphate phosphoribohydrolase</fullName>
    </recommendedName>
</protein>
<dbReference type="AlphaFoldDB" id="A0A9W7Y3Z2"/>
<dbReference type="GO" id="GO:0005829">
    <property type="term" value="C:cytosol"/>
    <property type="evidence" value="ECO:0007669"/>
    <property type="project" value="TreeGrafter"/>
</dbReference>
<dbReference type="GO" id="GO:0016799">
    <property type="term" value="F:hydrolase activity, hydrolyzing N-glycosyl compounds"/>
    <property type="evidence" value="ECO:0007669"/>
    <property type="project" value="TreeGrafter"/>
</dbReference>
<evidence type="ECO:0000313" key="1">
    <source>
        <dbReference type="EMBL" id="KAJ1723045.1"/>
    </source>
</evidence>
<dbReference type="EMBL" id="JANBOJ010000083">
    <property type="protein sequence ID" value="KAJ1723045.1"/>
    <property type="molecule type" value="Genomic_DNA"/>
</dbReference>
<dbReference type="PANTHER" id="PTHR31223:SF70">
    <property type="entry name" value="LOG FAMILY PROTEIN YJL055W"/>
    <property type="match status" value="1"/>
</dbReference>
<proteinExistence type="predicted"/>
<dbReference type="InterPro" id="IPR031100">
    <property type="entry name" value="LOG_fam"/>
</dbReference>
<evidence type="ECO:0000313" key="2">
    <source>
        <dbReference type="Proteomes" id="UP001149813"/>
    </source>
</evidence>
<gene>
    <name evidence="1" type="ORF">LPJ53_002568</name>
</gene>
<name>A0A9W7Y3Z2_9FUNG</name>
<dbReference type="SUPFAM" id="SSF102405">
    <property type="entry name" value="MCP/YpsA-like"/>
    <property type="match status" value="1"/>
</dbReference>
<dbReference type="GO" id="GO:0009691">
    <property type="term" value="P:cytokinin biosynthetic process"/>
    <property type="evidence" value="ECO:0007669"/>
    <property type="project" value="InterPro"/>
</dbReference>
<reference evidence="1" key="1">
    <citation type="submission" date="2022-07" db="EMBL/GenBank/DDBJ databases">
        <title>Phylogenomic reconstructions and comparative analyses of Kickxellomycotina fungi.</title>
        <authorList>
            <person name="Reynolds N.K."/>
            <person name="Stajich J.E."/>
            <person name="Barry K."/>
            <person name="Grigoriev I.V."/>
            <person name="Crous P."/>
            <person name="Smith M.E."/>
        </authorList>
    </citation>
    <scope>NUCLEOTIDE SEQUENCE</scope>
    <source>
        <strain evidence="1">NBRC 32514</strain>
    </source>
</reference>